<keyword evidence="6" id="KW-0413">Isomerase</keyword>
<proteinExistence type="inferred from homology"/>
<evidence type="ECO:0000256" key="4">
    <source>
        <dbReference type="ARBA" id="ARBA00022806"/>
    </source>
</evidence>
<dbReference type="SMART" id="SM00487">
    <property type="entry name" value="DEXDc"/>
    <property type="match status" value="1"/>
</dbReference>
<evidence type="ECO:0000259" key="11">
    <source>
        <dbReference type="PROSITE" id="PS51194"/>
    </source>
</evidence>
<dbReference type="Gene3D" id="3.40.50.300">
    <property type="entry name" value="P-loop containing nucleotide triphosphate hydrolases"/>
    <property type="match status" value="2"/>
</dbReference>
<comment type="caution">
    <text evidence="12">The sequence shown here is derived from an EMBL/GenBank/DDBJ whole genome shotgun (WGS) entry which is preliminary data.</text>
</comment>
<keyword evidence="13" id="KW-1185">Reference proteome</keyword>
<dbReference type="EC" id="5.6.2.4" evidence="8"/>
<evidence type="ECO:0000256" key="9">
    <source>
        <dbReference type="ARBA" id="ARBA00048988"/>
    </source>
</evidence>
<comment type="catalytic activity">
    <reaction evidence="7">
        <text>Couples ATP hydrolysis with the unwinding of duplex DNA by translocating in the 3'-5' direction.</text>
        <dbReference type="EC" id="5.6.2.4"/>
    </reaction>
</comment>
<dbReference type="PANTHER" id="PTHR11274:SF0">
    <property type="entry name" value="GENERAL TRANSCRIPTION AND DNA REPAIR FACTOR IIH HELICASE SUBUNIT XPB"/>
    <property type="match status" value="1"/>
</dbReference>
<feature type="domain" description="Helicase C-terminal" evidence="11">
    <location>
        <begin position="325"/>
        <end position="463"/>
    </location>
</feature>
<dbReference type="PANTHER" id="PTHR11274">
    <property type="entry name" value="RAD25/XP-B DNA REPAIR HELICASE"/>
    <property type="match status" value="1"/>
</dbReference>
<dbReference type="EMBL" id="JBHZOL010000084">
    <property type="protein sequence ID" value="MFE4107255.1"/>
    <property type="molecule type" value="Genomic_DNA"/>
</dbReference>
<evidence type="ECO:0000256" key="1">
    <source>
        <dbReference type="ARBA" id="ARBA00006637"/>
    </source>
</evidence>
<organism evidence="12 13">
    <name type="scientific">Almyronema epifaneia S1</name>
    <dbReference type="NCBI Taxonomy" id="2991925"/>
    <lineage>
        <taxon>Bacteria</taxon>
        <taxon>Bacillati</taxon>
        <taxon>Cyanobacteriota</taxon>
        <taxon>Cyanophyceae</taxon>
        <taxon>Nodosilineales</taxon>
        <taxon>Nodosilineaceae</taxon>
        <taxon>Almyronema</taxon>
        <taxon>Almyronema epifaneia</taxon>
    </lineage>
</organism>
<dbReference type="InterPro" id="IPR050615">
    <property type="entry name" value="ATP-dep_DNA_Helicase"/>
</dbReference>
<evidence type="ECO:0000256" key="3">
    <source>
        <dbReference type="ARBA" id="ARBA00022801"/>
    </source>
</evidence>
<dbReference type="Pfam" id="PF18458">
    <property type="entry name" value="XPB_DRD"/>
    <property type="match status" value="1"/>
</dbReference>
<evidence type="ECO:0000256" key="7">
    <source>
        <dbReference type="ARBA" id="ARBA00034617"/>
    </source>
</evidence>
<evidence type="ECO:0000256" key="2">
    <source>
        <dbReference type="ARBA" id="ARBA00022741"/>
    </source>
</evidence>
<dbReference type="Gene3D" id="3.40.1170.30">
    <property type="match status" value="1"/>
</dbReference>
<gene>
    <name evidence="12" type="ORF">ACFVKH_13245</name>
</gene>
<dbReference type="Pfam" id="PF00271">
    <property type="entry name" value="Helicase_C"/>
    <property type="match status" value="1"/>
</dbReference>
<dbReference type="InterPro" id="IPR027417">
    <property type="entry name" value="P-loop_NTPase"/>
</dbReference>
<sequence>MARTPTLKFDRGTLILHPPPRGKAWVDFAIWDDRIERFRVPANQYRPLVEALRAEGISFEDQSSKFEPLQLQPQLAMEPYRHQQEALSAWVKSGWRGVVVLPTAAGKTYLAQMAMQATPRSTLITVPTLDLMHQWYAHLEAAFPDVEVGLLGGGSRDRSPILVATYDSAAIHAETLGNQYALLICDECHHLPSDFNRVIAEFSIAPYRLGLTATPDRADGRHEDLTQLLGPVVYHKTAEELSGQALAPYQIIQIKVKLSETERDRYDFLIQRRNRFLQENNLWLGTTQGWQRFVAASARSQAGRRAMLAHREAKAIALGTDGKLKILQDLLAQHYPERTLIFTNDNATVYRISQDFLIPSITHQTPVKERHDVLQKFRSGEYKTLVVSHVLNEGVDVPEARVAILLSGSGSTREYIQRLGRVLRKGTGEKLALLYEVIAEETTEENVSRRRRQPTKPKVAPNQLELAPVYDIAAHRAPKAAEAEADWQMGEEE</sequence>
<keyword evidence="2" id="KW-0547">Nucleotide-binding</keyword>
<dbReference type="InterPro" id="IPR032438">
    <property type="entry name" value="ERCC3_RAD25_C"/>
</dbReference>
<dbReference type="Pfam" id="PF04851">
    <property type="entry name" value="ResIII"/>
    <property type="match status" value="1"/>
</dbReference>
<accession>A0ABW6IGC8</accession>
<dbReference type="InterPro" id="IPR006935">
    <property type="entry name" value="Helicase/UvrB_N"/>
</dbReference>
<dbReference type="CDD" id="cd18789">
    <property type="entry name" value="SF2_C_XPB"/>
    <property type="match status" value="1"/>
</dbReference>
<dbReference type="PROSITE" id="PS51192">
    <property type="entry name" value="HELICASE_ATP_BIND_1"/>
    <property type="match status" value="1"/>
</dbReference>
<comment type="catalytic activity">
    <reaction evidence="9">
        <text>ATP + H2O = ADP + phosphate + H(+)</text>
        <dbReference type="Rhea" id="RHEA:13065"/>
        <dbReference type="ChEBI" id="CHEBI:15377"/>
        <dbReference type="ChEBI" id="CHEBI:15378"/>
        <dbReference type="ChEBI" id="CHEBI:30616"/>
        <dbReference type="ChEBI" id="CHEBI:43474"/>
        <dbReference type="ChEBI" id="CHEBI:456216"/>
        <dbReference type="EC" id="5.6.2.4"/>
    </reaction>
</comment>
<dbReference type="Proteomes" id="UP001600165">
    <property type="component" value="Unassembled WGS sequence"/>
</dbReference>
<dbReference type="SUPFAM" id="SSF52540">
    <property type="entry name" value="P-loop containing nucleoside triphosphate hydrolases"/>
    <property type="match status" value="1"/>
</dbReference>
<dbReference type="InterPro" id="IPR001650">
    <property type="entry name" value="Helicase_C-like"/>
</dbReference>
<protein>
    <recommendedName>
        <fullName evidence="8">DNA 3'-5' helicase</fullName>
        <ecNumber evidence="8">5.6.2.4</ecNumber>
    </recommendedName>
</protein>
<feature type="domain" description="Helicase ATP-binding" evidence="10">
    <location>
        <begin position="88"/>
        <end position="233"/>
    </location>
</feature>
<comment type="similarity">
    <text evidence="1">Belongs to the helicase family. RAD25/XPB subfamily.</text>
</comment>
<dbReference type="InterPro" id="IPR014001">
    <property type="entry name" value="Helicase_ATP-bd"/>
</dbReference>
<dbReference type="InterPro" id="IPR040699">
    <property type="entry name" value="XPB_DRD"/>
</dbReference>
<dbReference type="GO" id="GO:0016787">
    <property type="term" value="F:hydrolase activity"/>
    <property type="evidence" value="ECO:0007669"/>
    <property type="project" value="UniProtKB-KW"/>
</dbReference>
<evidence type="ECO:0000256" key="8">
    <source>
        <dbReference type="ARBA" id="ARBA00034808"/>
    </source>
</evidence>
<reference evidence="12 13" key="1">
    <citation type="submission" date="2024-10" db="EMBL/GenBank/DDBJ databases">
        <authorList>
            <person name="Ratan Roy A."/>
            <person name="Morales Sandoval P.H."/>
            <person name="De Los Santos Villalobos S."/>
            <person name="Chakraborty S."/>
            <person name="Mukherjee J."/>
        </authorList>
    </citation>
    <scope>NUCLEOTIDE SEQUENCE [LARGE SCALE GENOMIC DNA]</scope>
    <source>
        <strain evidence="12 13">S1</strain>
    </source>
</reference>
<evidence type="ECO:0000256" key="5">
    <source>
        <dbReference type="ARBA" id="ARBA00022840"/>
    </source>
</evidence>
<evidence type="ECO:0000313" key="13">
    <source>
        <dbReference type="Proteomes" id="UP001600165"/>
    </source>
</evidence>
<dbReference type="SMART" id="SM00490">
    <property type="entry name" value="HELICc"/>
    <property type="match status" value="1"/>
</dbReference>
<evidence type="ECO:0000313" key="12">
    <source>
        <dbReference type="EMBL" id="MFE4107255.1"/>
    </source>
</evidence>
<keyword evidence="5" id="KW-0067">ATP-binding</keyword>
<dbReference type="GO" id="GO:0004386">
    <property type="term" value="F:helicase activity"/>
    <property type="evidence" value="ECO:0007669"/>
    <property type="project" value="UniProtKB-KW"/>
</dbReference>
<dbReference type="PROSITE" id="PS51194">
    <property type="entry name" value="HELICASE_CTER"/>
    <property type="match status" value="1"/>
</dbReference>
<evidence type="ECO:0000256" key="6">
    <source>
        <dbReference type="ARBA" id="ARBA00023235"/>
    </source>
</evidence>
<keyword evidence="3 12" id="KW-0378">Hydrolase</keyword>
<name>A0ABW6IGC8_9CYAN</name>
<dbReference type="RefSeq" id="WP_377965793.1">
    <property type="nucleotide sequence ID" value="NZ_JBHZOL010000084.1"/>
</dbReference>
<dbReference type="CDD" id="cd17926">
    <property type="entry name" value="DEXHc_RE"/>
    <property type="match status" value="1"/>
</dbReference>
<keyword evidence="4 12" id="KW-0347">Helicase</keyword>
<evidence type="ECO:0000259" key="10">
    <source>
        <dbReference type="PROSITE" id="PS51192"/>
    </source>
</evidence>